<evidence type="ECO:0000256" key="7">
    <source>
        <dbReference type="ARBA" id="ARBA00022822"/>
    </source>
</evidence>
<comment type="catalytic activity">
    <reaction evidence="1 10">
        <text>N-(5-phospho-beta-D-ribosyl)anthranilate = 1-(2-carboxyphenylamino)-1-deoxy-D-ribulose 5-phosphate</text>
        <dbReference type="Rhea" id="RHEA:21540"/>
        <dbReference type="ChEBI" id="CHEBI:18277"/>
        <dbReference type="ChEBI" id="CHEBI:58613"/>
        <dbReference type="EC" id="5.3.1.24"/>
    </reaction>
</comment>
<evidence type="ECO:0000259" key="11">
    <source>
        <dbReference type="Pfam" id="PF00697"/>
    </source>
</evidence>
<dbReference type="InterPro" id="IPR044643">
    <property type="entry name" value="TrpF_fam"/>
</dbReference>
<dbReference type="EMBL" id="DRKP01000109">
    <property type="protein sequence ID" value="HEB96640.1"/>
    <property type="molecule type" value="Genomic_DNA"/>
</dbReference>
<sequence length="207" mass="22765">MRTRVKICGITRLEDAIAAIDAGCDAIGLVFYPPSPRAVTPEQARGIVRCLPPFVTVTGLFVDAGREAIAGVLETTRIDLLQFHGNETPEQCRGHGRPWIKALRMREGIDLERLRDDYREASALLLDTYREGMVGGTGDTFDWDRVPADLAGEIILAGGLDPDNVERAIRSVRPYAVDVSGGVERNKGIKDRSRISAFMRGVMRADQ</sequence>
<evidence type="ECO:0000256" key="10">
    <source>
        <dbReference type="HAMAP-Rule" id="MF_00135"/>
    </source>
</evidence>
<dbReference type="InterPro" id="IPR011060">
    <property type="entry name" value="RibuloseP-bd_barrel"/>
</dbReference>
<feature type="domain" description="N-(5'phosphoribosyl) anthranilate isomerase (PRAI)" evidence="11">
    <location>
        <begin position="5"/>
        <end position="199"/>
    </location>
</feature>
<dbReference type="NCBIfam" id="NF002298">
    <property type="entry name" value="PRK01222.1-4"/>
    <property type="match status" value="1"/>
</dbReference>
<dbReference type="Proteomes" id="UP000886251">
    <property type="component" value="Unassembled WGS sequence"/>
</dbReference>
<evidence type="ECO:0000256" key="3">
    <source>
        <dbReference type="ARBA" id="ARBA00007571"/>
    </source>
</evidence>
<name>A0A831RL53_9GAMM</name>
<evidence type="ECO:0000256" key="6">
    <source>
        <dbReference type="ARBA" id="ARBA00022605"/>
    </source>
</evidence>
<dbReference type="HAMAP" id="MF_00135">
    <property type="entry name" value="PRAI"/>
    <property type="match status" value="1"/>
</dbReference>
<dbReference type="UniPathway" id="UPA00035">
    <property type="reaction ID" value="UER00042"/>
</dbReference>
<dbReference type="SUPFAM" id="SSF51366">
    <property type="entry name" value="Ribulose-phoshate binding barrel"/>
    <property type="match status" value="1"/>
</dbReference>
<comment type="pathway">
    <text evidence="2 10">Amino-acid biosynthesis; L-tryptophan biosynthesis; L-tryptophan from chorismate: step 3/5.</text>
</comment>
<dbReference type="Gene3D" id="3.20.20.70">
    <property type="entry name" value="Aldolase class I"/>
    <property type="match status" value="1"/>
</dbReference>
<keyword evidence="7 10" id="KW-0822">Tryptophan biosynthesis</keyword>
<dbReference type="PANTHER" id="PTHR42894:SF1">
    <property type="entry name" value="N-(5'-PHOSPHORIBOSYL)ANTHRANILATE ISOMERASE"/>
    <property type="match status" value="1"/>
</dbReference>
<dbReference type="GO" id="GO:0004640">
    <property type="term" value="F:phosphoribosylanthranilate isomerase activity"/>
    <property type="evidence" value="ECO:0007669"/>
    <property type="project" value="UniProtKB-UniRule"/>
</dbReference>
<keyword evidence="6 10" id="KW-0028">Amino-acid biosynthesis</keyword>
<protein>
    <recommendedName>
        <fullName evidence="5 10">N-(5'-phosphoribosyl)anthranilate isomerase</fullName>
        <shortName evidence="10">PRAI</shortName>
        <ecNumber evidence="4 10">5.3.1.24</ecNumber>
    </recommendedName>
</protein>
<dbReference type="AlphaFoldDB" id="A0A831RL53"/>
<dbReference type="GO" id="GO:0000162">
    <property type="term" value="P:L-tryptophan biosynthetic process"/>
    <property type="evidence" value="ECO:0007669"/>
    <property type="project" value="UniProtKB-UniRule"/>
</dbReference>
<accession>A0A831RL53</accession>
<dbReference type="FunFam" id="3.20.20.70:FF:000075">
    <property type="entry name" value="Tryptophan biosynthesis protein TRP1"/>
    <property type="match status" value="1"/>
</dbReference>
<evidence type="ECO:0000256" key="4">
    <source>
        <dbReference type="ARBA" id="ARBA00012572"/>
    </source>
</evidence>
<evidence type="ECO:0000256" key="8">
    <source>
        <dbReference type="ARBA" id="ARBA00023141"/>
    </source>
</evidence>
<comment type="similarity">
    <text evidence="3 10">Belongs to the TrpF family.</text>
</comment>
<dbReference type="NCBIfam" id="NF002299">
    <property type="entry name" value="PRK01222.1-6"/>
    <property type="match status" value="1"/>
</dbReference>
<evidence type="ECO:0000313" key="12">
    <source>
        <dbReference type="EMBL" id="HEB96640.1"/>
    </source>
</evidence>
<dbReference type="Pfam" id="PF00697">
    <property type="entry name" value="PRAI"/>
    <property type="match status" value="1"/>
</dbReference>
<proteinExistence type="inferred from homology"/>
<gene>
    <name evidence="10" type="primary">trpF</name>
    <name evidence="12" type="ORF">ENI96_09465</name>
</gene>
<dbReference type="PANTHER" id="PTHR42894">
    <property type="entry name" value="N-(5'-PHOSPHORIBOSYL)ANTHRANILATE ISOMERASE"/>
    <property type="match status" value="1"/>
</dbReference>
<dbReference type="CDD" id="cd00405">
    <property type="entry name" value="PRAI"/>
    <property type="match status" value="1"/>
</dbReference>
<keyword evidence="9 10" id="KW-0413">Isomerase</keyword>
<dbReference type="EC" id="5.3.1.24" evidence="4 10"/>
<dbReference type="InterPro" id="IPR013785">
    <property type="entry name" value="Aldolase_TIM"/>
</dbReference>
<evidence type="ECO:0000256" key="9">
    <source>
        <dbReference type="ARBA" id="ARBA00023235"/>
    </source>
</evidence>
<evidence type="ECO:0000256" key="2">
    <source>
        <dbReference type="ARBA" id="ARBA00004664"/>
    </source>
</evidence>
<dbReference type="InterPro" id="IPR001240">
    <property type="entry name" value="PRAI_dom"/>
</dbReference>
<evidence type="ECO:0000256" key="1">
    <source>
        <dbReference type="ARBA" id="ARBA00001164"/>
    </source>
</evidence>
<reference evidence="12" key="1">
    <citation type="journal article" date="2020" name="mSystems">
        <title>Genome- and Community-Level Interaction Insights into Carbon Utilization and Element Cycling Functions of Hydrothermarchaeota in Hydrothermal Sediment.</title>
        <authorList>
            <person name="Zhou Z."/>
            <person name="Liu Y."/>
            <person name="Xu W."/>
            <person name="Pan J."/>
            <person name="Luo Z.H."/>
            <person name="Li M."/>
        </authorList>
    </citation>
    <scope>NUCLEOTIDE SEQUENCE [LARGE SCALE GENOMIC DNA]</scope>
    <source>
        <strain evidence="12">HyVt-443</strain>
    </source>
</reference>
<keyword evidence="8 10" id="KW-0057">Aromatic amino acid biosynthesis</keyword>
<comment type="caution">
    <text evidence="12">The sequence shown here is derived from an EMBL/GenBank/DDBJ whole genome shotgun (WGS) entry which is preliminary data.</text>
</comment>
<organism evidence="12">
    <name type="scientific">Sedimenticola thiotaurini</name>
    <dbReference type="NCBI Taxonomy" id="1543721"/>
    <lineage>
        <taxon>Bacteria</taxon>
        <taxon>Pseudomonadati</taxon>
        <taxon>Pseudomonadota</taxon>
        <taxon>Gammaproteobacteria</taxon>
        <taxon>Chromatiales</taxon>
        <taxon>Sedimenticolaceae</taxon>
        <taxon>Sedimenticola</taxon>
    </lineage>
</organism>
<evidence type="ECO:0000256" key="5">
    <source>
        <dbReference type="ARBA" id="ARBA00022272"/>
    </source>
</evidence>